<dbReference type="InterPro" id="IPR039425">
    <property type="entry name" value="RNA_pol_sigma-70-like"/>
</dbReference>
<feature type="domain" description="RNA polymerase sigma-70 region 2" evidence="5">
    <location>
        <begin position="21"/>
        <end position="89"/>
    </location>
</feature>
<dbReference type="PANTHER" id="PTHR43133:SF46">
    <property type="entry name" value="RNA POLYMERASE SIGMA-70 FACTOR ECF SUBFAMILY"/>
    <property type="match status" value="1"/>
</dbReference>
<gene>
    <name evidence="7" type="primary">rpoE_2</name>
    <name evidence="7" type="ORF">ERS852397_00121</name>
    <name evidence="9" type="ORF">F2Z09_13720</name>
    <name evidence="8" type="ORF">F2Z22_15255</name>
</gene>
<dbReference type="STRING" id="338188.ERS852397_00121"/>
<dbReference type="GO" id="GO:0003677">
    <property type="term" value="F:DNA binding"/>
    <property type="evidence" value="ECO:0007669"/>
    <property type="project" value="InterPro"/>
</dbReference>
<dbReference type="InterPro" id="IPR036388">
    <property type="entry name" value="WH-like_DNA-bd_sf"/>
</dbReference>
<dbReference type="InterPro" id="IPR013324">
    <property type="entry name" value="RNA_pol_sigma_r3/r4-like"/>
</dbReference>
<evidence type="ECO:0000313" key="7">
    <source>
        <dbReference type="EMBL" id="CUN39422.1"/>
    </source>
</evidence>
<evidence type="ECO:0000313" key="11">
    <source>
        <dbReference type="Proteomes" id="UP000421791"/>
    </source>
</evidence>
<evidence type="ECO:0000256" key="1">
    <source>
        <dbReference type="ARBA" id="ARBA00010641"/>
    </source>
</evidence>
<keyword evidence="4" id="KW-0804">Transcription</keyword>
<dbReference type="GeneID" id="92988185"/>
<proteinExistence type="inferred from homology"/>
<keyword evidence="12" id="KW-1185">Reference proteome</keyword>
<evidence type="ECO:0000313" key="12">
    <source>
        <dbReference type="Proteomes" id="UP000440198"/>
    </source>
</evidence>
<feature type="domain" description="RNA polymerase sigma factor 70 region 4 type 2" evidence="6">
    <location>
        <begin position="120"/>
        <end position="167"/>
    </location>
</feature>
<dbReference type="InterPro" id="IPR007627">
    <property type="entry name" value="RNA_pol_sigma70_r2"/>
</dbReference>
<dbReference type="Gene3D" id="1.10.10.10">
    <property type="entry name" value="Winged helix-like DNA-binding domain superfamily/Winged helix DNA-binding domain"/>
    <property type="match status" value="1"/>
</dbReference>
<reference evidence="7 10" key="1">
    <citation type="submission" date="2015-09" db="EMBL/GenBank/DDBJ databases">
        <authorList>
            <consortium name="Pathogen Informatics"/>
        </authorList>
    </citation>
    <scope>NUCLEOTIDE SEQUENCE [LARGE SCALE GENOMIC DNA]</scope>
    <source>
        <strain evidence="7 10">2789STDY5608840</strain>
    </source>
</reference>
<dbReference type="SUPFAM" id="SSF88659">
    <property type="entry name" value="Sigma3 and sigma4 domains of RNA polymerase sigma factors"/>
    <property type="match status" value="1"/>
</dbReference>
<dbReference type="GO" id="GO:0006352">
    <property type="term" value="P:DNA-templated transcription initiation"/>
    <property type="evidence" value="ECO:0007669"/>
    <property type="project" value="InterPro"/>
</dbReference>
<keyword evidence="2" id="KW-0805">Transcription regulation</keyword>
<dbReference type="GO" id="GO:0016987">
    <property type="term" value="F:sigma factor activity"/>
    <property type="evidence" value="ECO:0007669"/>
    <property type="project" value="UniProtKB-KW"/>
</dbReference>
<dbReference type="InterPro" id="IPR013249">
    <property type="entry name" value="RNA_pol_sigma70_r4_t2"/>
</dbReference>
<comment type="similarity">
    <text evidence="1">Belongs to the sigma-70 factor family. ECF subfamily.</text>
</comment>
<dbReference type="Pfam" id="PF08281">
    <property type="entry name" value="Sigma70_r4_2"/>
    <property type="match status" value="1"/>
</dbReference>
<dbReference type="EMBL" id="VWAG01000025">
    <property type="protein sequence ID" value="KAA5255692.1"/>
    <property type="molecule type" value="Genomic_DNA"/>
</dbReference>
<dbReference type="RefSeq" id="WP_007754074.1">
    <property type="nucleotide sequence ID" value="NZ_CABIXA010000001.1"/>
</dbReference>
<dbReference type="Proteomes" id="UP000440198">
    <property type="component" value="Unassembled WGS sequence"/>
</dbReference>
<dbReference type="Proteomes" id="UP000421791">
    <property type="component" value="Unassembled WGS sequence"/>
</dbReference>
<keyword evidence="3" id="KW-0731">Sigma factor</keyword>
<protein>
    <submittedName>
        <fullName evidence="7">RNA polymerase ECF-type sigma factor</fullName>
    </submittedName>
    <submittedName>
        <fullName evidence="8">Sigma-70 family RNA polymerase sigma factor</fullName>
    </submittedName>
</protein>
<dbReference type="EMBL" id="CYZH01000001">
    <property type="protein sequence ID" value="CUN39422.1"/>
    <property type="molecule type" value="Genomic_DNA"/>
</dbReference>
<evidence type="ECO:0000256" key="4">
    <source>
        <dbReference type="ARBA" id="ARBA00023163"/>
    </source>
</evidence>
<evidence type="ECO:0000259" key="6">
    <source>
        <dbReference type="Pfam" id="PF08281"/>
    </source>
</evidence>
<accession>A0A173WIW9</accession>
<evidence type="ECO:0000259" key="5">
    <source>
        <dbReference type="Pfam" id="PF04542"/>
    </source>
</evidence>
<dbReference type="InterPro" id="IPR013325">
    <property type="entry name" value="RNA_pol_sigma_r2"/>
</dbReference>
<evidence type="ECO:0000256" key="3">
    <source>
        <dbReference type="ARBA" id="ARBA00023082"/>
    </source>
</evidence>
<evidence type="ECO:0000313" key="9">
    <source>
        <dbReference type="EMBL" id="KAA5255692.1"/>
    </source>
</evidence>
<dbReference type="PANTHER" id="PTHR43133">
    <property type="entry name" value="RNA POLYMERASE ECF-TYPE SIGMA FACTO"/>
    <property type="match status" value="1"/>
</dbReference>
<dbReference type="Pfam" id="PF04542">
    <property type="entry name" value="Sigma70_r2"/>
    <property type="match status" value="1"/>
</dbReference>
<evidence type="ECO:0000313" key="8">
    <source>
        <dbReference type="EMBL" id="KAA5229153.1"/>
    </source>
</evidence>
<sequence>MEEFELSEQCRLGNNRARKELYEQYAGRMLGICLRYIGDRDTAQDLLHDGFIKIFDSFDKFTWRGEGSLRAWMERVMVNIALQYLRKNDVMNQSTPLEELPEEYEEPDTSDVEAIPQKVLMQFIEELPVGYRTVFNLYTFEDKSHKEIAQALGINEKSSASQLFRAKSVLAKRVKEWIMHNG</sequence>
<dbReference type="Proteomes" id="UP000095517">
    <property type="component" value="Unassembled WGS sequence"/>
</dbReference>
<evidence type="ECO:0000313" key="10">
    <source>
        <dbReference type="Proteomes" id="UP000095517"/>
    </source>
</evidence>
<dbReference type="NCBIfam" id="TIGR02937">
    <property type="entry name" value="sigma70-ECF"/>
    <property type="match status" value="1"/>
</dbReference>
<dbReference type="EMBL" id="VWAK01000028">
    <property type="protein sequence ID" value="KAA5229153.1"/>
    <property type="molecule type" value="Genomic_DNA"/>
</dbReference>
<dbReference type="SUPFAM" id="SSF88946">
    <property type="entry name" value="Sigma2 domain of RNA polymerase sigma factors"/>
    <property type="match status" value="1"/>
</dbReference>
<dbReference type="InterPro" id="IPR014284">
    <property type="entry name" value="RNA_pol_sigma-70_dom"/>
</dbReference>
<evidence type="ECO:0000256" key="2">
    <source>
        <dbReference type="ARBA" id="ARBA00023015"/>
    </source>
</evidence>
<name>A0A173WIW9_9BACE</name>
<dbReference type="AlphaFoldDB" id="A0A173WIW9"/>
<organism evidence="7 10">
    <name type="scientific">Bacteroides finegoldii</name>
    <dbReference type="NCBI Taxonomy" id="338188"/>
    <lineage>
        <taxon>Bacteria</taxon>
        <taxon>Pseudomonadati</taxon>
        <taxon>Bacteroidota</taxon>
        <taxon>Bacteroidia</taxon>
        <taxon>Bacteroidales</taxon>
        <taxon>Bacteroidaceae</taxon>
        <taxon>Bacteroides</taxon>
    </lineage>
</organism>
<dbReference type="Gene3D" id="1.10.1740.10">
    <property type="match status" value="1"/>
</dbReference>
<reference evidence="11 12" key="2">
    <citation type="journal article" date="2019" name="Nat. Med.">
        <title>A library of human gut bacterial isolates paired with longitudinal multiomics data enables mechanistic microbiome research.</title>
        <authorList>
            <person name="Poyet M."/>
            <person name="Groussin M."/>
            <person name="Gibbons S.M."/>
            <person name="Avila-Pacheco J."/>
            <person name="Jiang X."/>
            <person name="Kearney S.M."/>
            <person name="Perrotta A.R."/>
            <person name="Berdy B."/>
            <person name="Zhao S."/>
            <person name="Lieberman T.D."/>
            <person name="Swanson P.K."/>
            <person name="Smith M."/>
            <person name="Roesemann S."/>
            <person name="Alexander J.E."/>
            <person name="Rich S.A."/>
            <person name="Livny J."/>
            <person name="Vlamakis H."/>
            <person name="Clish C."/>
            <person name="Bullock K."/>
            <person name="Deik A."/>
            <person name="Scott J."/>
            <person name="Pierce K.A."/>
            <person name="Xavier R.J."/>
            <person name="Alm E.J."/>
        </authorList>
    </citation>
    <scope>NUCLEOTIDE SEQUENCE [LARGE SCALE GENOMIC DNA]</scope>
    <source>
        <strain evidence="9 12">BIOML-A2</strain>
        <strain evidence="8 11">BIOML-A6</strain>
    </source>
</reference>